<dbReference type="STRING" id="564117.SAMN05216369_2704"/>
<gene>
    <name evidence="5" type="ORF">SAMN05216369_2704</name>
</gene>
<evidence type="ECO:0000256" key="1">
    <source>
        <dbReference type="PROSITE-ProRule" id="PRU00473"/>
    </source>
</evidence>
<keyword evidence="3" id="KW-0812">Transmembrane</keyword>
<accession>A0A1M6UAF7</accession>
<organism evidence="5 6">
    <name type="scientific">Marinobacter antarcticus</name>
    <dbReference type="NCBI Taxonomy" id="564117"/>
    <lineage>
        <taxon>Bacteria</taxon>
        <taxon>Pseudomonadati</taxon>
        <taxon>Pseudomonadota</taxon>
        <taxon>Gammaproteobacteria</taxon>
        <taxon>Pseudomonadales</taxon>
        <taxon>Marinobacteraceae</taxon>
        <taxon>Marinobacter</taxon>
    </lineage>
</organism>
<dbReference type="Pfam" id="PF00691">
    <property type="entry name" value="OmpA"/>
    <property type="match status" value="1"/>
</dbReference>
<protein>
    <submittedName>
        <fullName evidence="5">Chemotaxis protein MotB</fullName>
    </submittedName>
</protein>
<keyword evidence="6" id="KW-1185">Reference proteome</keyword>
<evidence type="ECO:0000313" key="6">
    <source>
        <dbReference type="Proteomes" id="UP000184497"/>
    </source>
</evidence>
<dbReference type="Gene3D" id="1.10.287.1490">
    <property type="match status" value="1"/>
</dbReference>
<keyword evidence="2" id="KW-0175">Coiled coil</keyword>
<proteinExistence type="predicted"/>
<evidence type="ECO:0000313" key="5">
    <source>
        <dbReference type="EMBL" id="SHK66166.1"/>
    </source>
</evidence>
<feature type="transmembrane region" description="Helical" evidence="3">
    <location>
        <begin position="6"/>
        <end position="26"/>
    </location>
</feature>
<dbReference type="PANTHER" id="PTHR30329">
    <property type="entry name" value="STATOR ELEMENT OF FLAGELLAR MOTOR COMPLEX"/>
    <property type="match status" value="1"/>
</dbReference>
<dbReference type="Gene3D" id="3.30.1330.60">
    <property type="entry name" value="OmpA-like domain"/>
    <property type="match status" value="1"/>
</dbReference>
<dbReference type="SUPFAM" id="SSF57997">
    <property type="entry name" value="Tropomyosin"/>
    <property type="match status" value="1"/>
</dbReference>
<keyword evidence="1 3" id="KW-0472">Membrane</keyword>
<dbReference type="InterPro" id="IPR050330">
    <property type="entry name" value="Bact_OuterMem_StrucFunc"/>
</dbReference>
<dbReference type="SUPFAM" id="SSF103088">
    <property type="entry name" value="OmpA-like"/>
    <property type="match status" value="1"/>
</dbReference>
<evidence type="ECO:0000256" key="3">
    <source>
        <dbReference type="SAM" id="Phobius"/>
    </source>
</evidence>
<feature type="domain" description="OmpA-like" evidence="4">
    <location>
        <begin position="259"/>
        <end position="383"/>
    </location>
</feature>
<keyword evidence="3" id="KW-1133">Transmembrane helix</keyword>
<name>A0A1M6UAF7_9GAMM</name>
<feature type="coiled-coil region" evidence="2">
    <location>
        <begin position="187"/>
        <end position="256"/>
    </location>
</feature>
<feature type="coiled-coil region" evidence="2">
    <location>
        <begin position="33"/>
        <end position="158"/>
    </location>
</feature>
<dbReference type="PANTHER" id="PTHR30329:SF20">
    <property type="entry name" value="EXPORTED PROTEIN"/>
    <property type="match status" value="1"/>
</dbReference>
<dbReference type="AlphaFoldDB" id="A0A1M6UAF7"/>
<dbReference type="Proteomes" id="UP000184497">
    <property type="component" value="Unassembled WGS sequence"/>
</dbReference>
<dbReference type="RefSeq" id="WP_072798446.1">
    <property type="nucleotide sequence ID" value="NZ_FRAQ01000002.1"/>
</dbReference>
<reference evidence="6" key="1">
    <citation type="submission" date="2016-11" db="EMBL/GenBank/DDBJ databases">
        <authorList>
            <person name="Varghese N."/>
            <person name="Submissions S."/>
        </authorList>
    </citation>
    <scope>NUCLEOTIDE SEQUENCE [LARGE SCALE GENOMIC DNA]</scope>
    <source>
        <strain evidence="6">CGMCC 1.10835</strain>
    </source>
</reference>
<evidence type="ECO:0000256" key="2">
    <source>
        <dbReference type="SAM" id="Coils"/>
    </source>
</evidence>
<dbReference type="PROSITE" id="PS51123">
    <property type="entry name" value="OMPA_2"/>
    <property type="match status" value="1"/>
</dbReference>
<dbReference type="OrthoDB" id="9815217at2"/>
<dbReference type="CDD" id="cd07185">
    <property type="entry name" value="OmpA_C-like"/>
    <property type="match status" value="1"/>
</dbReference>
<dbReference type="InterPro" id="IPR036737">
    <property type="entry name" value="OmpA-like_sf"/>
</dbReference>
<dbReference type="InterPro" id="IPR006665">
    <property type="entry name" value="OmpA-like"/>
</dbReference>
<sequence>MSRRGWVNSGLVVVLILAGGLGLYGYRSLQSDITQLTDARSTAESNAEDLRSQLQQNEEALTTARARLEHRTSSADKLESELNRLRQTVAGTKADLQTAQQQVEKLKAQLETALAALAEREGQVAEQGSQLKQSRDQIAAHKAQLAAASKHVENLSQLRDALTSDLNAVLAKQGGAQNQIDDLTTQLTQATGQRQSVAEQYQQAREQLALQQARSESAAETINELEARMAQEKAATDNLQSRLQSLSHEKENLVSRLEDGTTVIKLPESIMFNSGSARIGKAGRHTLTLLAEALKSFPDHLISIQGHSDSRSIAPALQSLYPTNWELSASRAASAVRVLREAGIDPSRMQAVGFADTRPLVEEIDAGSRRKNRRIEVLLYPSQFKIKAYQPGGREPAR</sequence>
<evidence type="ECO:0000259" key="4">
    <source>
        <dbReference type="PROSITE" id="PS51123"/>
    </source>
</evidence>
<dbReference type="GO" id="GO:0016020">
    <property type="term" value="C:membrane"/>
    <property type="evidence" value="ECO:0007669"/>
    <property type="project" value="UniProtKB-UniRule"/>
</dbReference>
<dbReference type="EMBL" id="FRAQ01000002">
    <property type="protein sequence ID" value="SHK66166.1"/>
    <property type="molecule type" value="Genomic_DNA"/>
</dbReference>